<feature type="chain" id="PRO_5044001205" evidence="10">
    <location>
        <begin position="21"/>
        <end position="185"/>
    </location>
</feature>
<evidence type="ECO:0000256" key="1">
    <source>
        <dbReference type="ARBA" id="ARBA00004479"/>
    </source>
</evidence>
<organism evidence="11 12">
    <name type="scientific">Exocentrus adspersus</name>
    <dbReference type="NCBI Taxonomy" id="1586481"/>
    <lineage>
        <taxon>Eukaryota</taxon>
        <taxon>Metazoa</taxon>
        <taxon>Ecdysozoa</taxon>
        <taxon>Arthropoda</taxon>
        <taxon>Hexapoda</taxon>
        <taxon>Insecta</taxon>
        <taxon>Pterygota</taxon>
        <taxon>Neoptera</taxon>
        <taxon>Endopterygota</taxon>
        <taxon>Coleoptera</taxon>
        <taxon>Polyphaga</taxon>
        <taxon>Cucujiformia</taxon>
        <taxon>Chrysomeloidea</taxon>
        <taxon>Cerambycidae</taxon>
        <taxon>Lamiinae</taxon>
        <taxon>Acanthocinini</taxon>
        <taxon>Exocentrus</taxon>
    </lineage>
</organism>
<keyword evidence="3 9" id="KW-0812">Transmembrane</keyword>
<feature type="compositionally biased region" description="Basic and acidic residues" evidence="8">
    <location>
        <begin position="37"/>
        <end position="51"/>
    </location>
</feature>
<dbReference type="Proteomes" id="UP001159042">
    <property type="component" value="Unassembled WGS sequence"/>
</dbReference>
<feature type="region of interest" description="Disordered" evidence="8">
    <location>
        <begin position="26"/>
        <end position="52"/>
    </location>
</feature>
<name>A0AAV8WGV4_9CUCU</name>
<protein>
    <submittedName>
        <fullName evidence="11">Uncharacterized protein</fullName>
    </submittedName>
</protein>
<gene>
    <name evidence="11" type="ORF">NQ315_009140</name>
</gene>
<evidence type="ECO:0000256" key="3">
    <source>
        <dbReference type="ARBA" id="ARBA00022692"/>
    </source>
</evidence>
<evidence type="ECO:0000256" key="6">
    <source>
        <dbReference type="ARBA" id="ARBA00023136"/>
    </source>
</evidence>
<evidence type="ECO:0000256" key="4">
    <source>
        <dbReference type="ARBA" id="ARBA00022729"/>
    </source>
</evidence>
<sequence length="185" mass="20797">MARLILCFFILLPCVIVMQQLDLPPQSKVKTNSESNNRLDDKDDKSKSKGEEEIDVGIPQINNIASVKKQTKKEDVASVSSVNAKSVTPTKASVNDSNMKIGTNTNQNTEIESGALMRGIFVFVGITMLFIMYIAYKTYRRKNNNVVIKKYGVRTRKSDIEMEPLPLDEDDEDETVFDLGNINSR</sequence>
<evidence type="ECO:0000256" key="10">
    <source>
        <dbReference type="SAM" id="SignalP"/>
    </source>
</evidence>
<evidence type="ECO:0000256" key="8">
    <source>
        <dbReference type="SAM" id="MobiDB-lite"/>
    </source>
</evidence>
<comment type="caution">
    <text evidence="11">The sequence shown here is derived from an EMBL/GenBank/DDBJ whole genome shotgun (WGS) entry which is preliminary data.</text>
</comment>
<dbReference type="Pfam" id="PF06679">
    <property type="entry name" value="DUF1180"/>
    <property type="match status" value="1"/>
</dbReference>
<evidence type="ECO:0000313" key="11">
    <source>
        <dbReference type="EMBL" id="KAJ8925310.1"/>
    </source>
</evidence>
<comment type="subcellular location">
    <subcellularLocation>
        <location evidence="1">Membrane</location>
        <topology evidence="1">Single-pass type I membrane protein</topology>
    </subcellularLocation>
</comment>
<reference evidence="11 12" key="1">
    <citation type="journal article" date="2023" name="Insect Mol. Biol.">
        <title>Genome sequencing provides insights into the evolution of gene families encoding plant cell wall-degrading enzymes in longhorned beetles.</title>
        <authorList>
            <person name="Shin N.R."/>
            <person name="Okamura Y."/>
            <person name="Kirsch R."/>
            <person name="Pauchet Y."/>
        </authorList>
    </citation>
    <scope>NUCLEOTIDE SEQUENCE [LARGE SCALE GENOMIC DNA]</scope>
    <source>
        <strain evidence="11">EAD_L_NR</strain>
    </source>
</reference>
<dbReference type="AlphaFoldDB" id="A0AAV8WGV4"/>
<keyword evidence="4 10" id="KW-0732">Signal</keyword>
<keyword evidence="5 9" id="KW-1133">Transmembrane helix</keyword>
<dbReference type="InterPro" id="IPR009565">
    <property type="entry name" value="FAM174-like"/>
</dbReference>
<dbReference type="GO" id="GO:0016020">
    <property type="term" value="C:membrane"/>
    <property type="evidence" value="ECO:0007669"/>
    <property type="project" value="UniProtKB-SubCell"/>
</dbReference>
<evidence type="ECO:0000313" key="12">
    <source>
        <dbReference type="Proteomes" id="UP001159042"/>
    </source>
</evidence>
<dbReference type="PANTHER" id="PTHR28607">
    <property type="entry name" value="EXPRESSED PROTEIN"/>
    <property type="match status" value="1"/>
</dbReference>
<feature type="signal peptide" evidence="10">
    <location>
        <begin position="1"/>
        <end position="20"/>
    </location>
</feature>
<keyword evidence="12" id="KW-1185">Reference proteome</keyword>
<accession>A0AAV8WGV4</accession>
<comment type="similarity">
    <text evidence="2">Belongs to the FAM174 family.</text>
</comment>
<keyword evidence="6 9" id="KW-0472">Membrane</keyword>
<feature type="transmembrane region" description="Helical" evidence="9">
    <location>
        <begin position="115"/>
        <end position="136"/>
    </location>
</feature>
<dbReference type="EMBL" id="JANEYG010000001">
    <property type="protein sequence ID" value="KAJ8925310.1"/>
    <property type="molecule type" value="Genomic_DNA"/>
</dbReference>
<keyword evidence="7" id="KW-0325">Glycoprotein</keyword>
<evidence type="ECO:0000256" key="2">
    <source>
        <dbReference type="ARBA" id="ARBA00006986"/>
    </source>
</evidence>
<proteinExistence type="inferred from homology"/>
<dbReference type="PANTHER" id="PTHR28607:SF4">
    <property type="entry name" value="TRANSMEMBRANE PROTEIN"/>
    <property type="match status" value="1"/>
</dbReference>
<evidence type="ECO:0000256" key="7">
    <source>
        <dbReference type="ARBA" id="ARBA00023180"/>
    </source>
</evidence>
<evidence type="ECO:0000256" key="9">
    <source>
        <dbReference type="SAM" id="Phobius"/>
    </source>
</evidence>
<evidence type="ECO:0000256" key="5">
    <source>
        <dbReference type="ARBA" id="ARBA00022989"/>
    </source>
</evidence>